<protein>
    <recommendedName>
        <fullName evidence="1">Autotransporter domain-containing protein</fullName>
    </recommendedName>
</protein>
<dbReference type="InterPro" id="IPR005546">
    <property type="entry name" value="Autotransporte_beta"/>
</dbReference>
<proteinExistence type="predicted"/>
<organism evidence="2 3">
    <name type="scientific">Mesorhizobium japonicum R7A</name>
    <dbReference type="NCBI Taxonomy" id="935547"/>
    <lineage>
        <taxon>Bacteria</taxon>
        <taxon>Pseudomonadati</taxon>
        <taxon>Pseudomonadota</taxon>
        <taxon>Alphaproteobacteria</taxon>
        <taxon>Hyphomicrobiales</taxon>
        <taxon>Phyllobacteriaceae</taxon>
        <taxon>Mesorhizobium</taxon>
    </lineage>
</organism>
<dbReference type="PROSITE" id="PS51208">
    <property type="entry name" value="AUTOTRANSPORTER"/>
    <property type="match status" value="1"/>
</dbReference>
<feature type="domain" description="Autotransporter" evidence="1">
    <location>
        <begin position="3365"/>
        <end position="3659"/>
    </location>
</feature>
<dbReference type="SMART" id="SM00869">
    <property type="entry name" value="Autotransporter"/>
    <property type="match status" value="1"/>
</dbReference>
<keyword evidence="3" id="KW-1185">Reference proteome</keyword>
<dbReference type="Proteomes" id="UP000500892">
    <property type="component" value="Chromosome"/>
</dbReference>
<evidence type="ECO:0000259" key="1">
    <source>
        <dbReference type="PROSITE" id="PS51208"/>
    </source>
</evidence>
<reference evidence="2 3" key="1">
    <citation type="submission" date="2020-04" db="EMBL/GenBank/DDBJ databases">
        <title>Mesorhizobium japonicum R7A epigenetic regulation of quorum sensing and ICE transfer.</title>
        <authorList>
            <person name="Ramsay J.P."/>
            <person name="Colombi E."/>
            <person name="Perry B.J."/>
            <person name="Staltari A."/>
        </authorList>
    </citation>
    <scope>NUCLEOTIDE SEQUENCE [LARGE SCALE GENOMIC DNA]</scope>
    <source>
        <strain evidence="2 3">R7A</strain>
    </source>
</reference>
<accession>A0ABX6MT50</accession>
<dbReference type="GeneID" id="66683749"/>
<dbReference type="RefSeq" id="WP_064987751.1">
    <property type="nucleotide sequence ID" value="NZ_CP033366.1"/>
</dbReference>
<dbReference type="EMBL" id="CP051772">
    <property type="protein sequence ID" value="QJF02550.1"/>
    <property type="molecule type" value="Genomic_DNA"/>
</dbReference>
<sequence>MTLTLFVGSTGPAEATCTGPSGGVETCAGSGTQSDISYTAPGVTTLNVNTLTIDPSRISLTGSGANPAPATEVQHYTCSTGNAADCVITPEKPAQNGNPAVAESCAVANGAPAGTSCVAPPVKAAGGPSGNSGPTLVVNYNQPTANTNTPNSGAVIATGTIGVLGASNGSRGGNGSNGYVFSDGGDGANGADGGIVTVNVDGAVKTSNNCVLPTACPNAGIVASSVGGDGGDGGDAKGISGDAGDGGLGGSGGNATVNFNSGSVETQGNYSAGIAAISQGGHGGNGGGGGGLVFNPGGGSPAGAGGNANVFTGVGTTITTYGIYSHGIAAQSIGGGGGGSAGGFGLFSSSGGSGGNGGNGGIVQVTNNANITTWGNNSQGILAQTIGGGGGDGGSNFGLFASGGSGSLGGNGGPANVVTVGVTNSGAIVTHGQESNGILAQSIGGGGGNGGNSGGLVSLGGDGASTTNGGIVEVTNTSAGSISTDGKQSAGIFAQSVGGGGGNGGTSGGLFSAGGKGGAGGNGARVTVTNAGDIETGKNGAASVNSAGIFAQSVGGGGGNGGGAFSGGIGFSVAIGGAGGSGGTSGAVEVLRDANDTAYSIITHGDQSDAVFAQSIGGGGGNGGFSVSGAVGVLALAMGGAAGNASDGNIVTVETAGSLTTYGQGSRGIFAQSIGGTGGNGGAAIAVAVNATGTFAAAIGIGGNGGAGGASKLVTVSSLSDISTAGNNAGGIVAQSVGGGGGNGGYAIGGAIGGAVGIAVNIGGKGAGGGAGADVIVGSSGSIHTKGNNSTGILAQSVGGGGGNGGFTISAALGGGAASVGLGGAGADGSNAGNVTVSADGAGHTVATTYTGTWNLVTEGKNAVGIQAESIGGGGGNGGFSGSLAAGGLVGVGVSLGGTGGGGGDAGTATVNNGKKVGNTVTHNNILTIEDNSTGILAQSVGGGGGNGGFAVTLSVSGSYEGAGGAAAVSVGGSGATGGVGKDVFVTSYGNIATYGKQSDGILAQSIGGGGGNGGFSVAGTFTTGALGASVAVGGSGGSGQSAGEVTVTSAGNIQTHGDQSIGIMAQSVGGGGGNGGFAGAGAITLQGVSAAVGLGGSGAGGGSAKTVRVTSTGDITTYGDQAIGILAQSIGGGGGNGGSTVSLALAKDAGIGVALGGKGGAAGNGLDVTVISTGNISTGAGFISGGVRGTGAAGILAQSVGGGGGNGGFAGTLGGGKSIAVGVAFGGSGAGGGSADIVKVTSTGNISTNFDNSSGIIAQSIGGGGGNGGFSVAVTGALGDPDAATASVAIGGKGGVGGVGKDVTMTSTGTITTTGKFSNGILAQSIGGGGGNGGFAVAGSATTGNAGIGVGVGGTGATGSTSGKVIVNSYSLVGANGQPVLLAPASNIVSIWTQGDNSSGIFAQSVGGGGGSGGFAGSLGVGLGGGGLGVSIGGGAGSGSTAETVTVTSYNNILTGGKDSFGIMAQSVGGGGGNGGFAIALAGSKDMAASVAVGGSGSSGGDAAVVTVTSHGNIETDGDGSHAIFAQSVGGGGGNGGGAIAGTLTGEGTGSLAVGVGGSGDNGGNAKAVTVSSTGDLRTEGLKADGILAQSIGGGGGNGGFSGALAITTGAGAIGVGVGGSGKGGGNADTVTVTSTGNIVTLKNGSNGILAQSVGGGGGNGGAAVTIAGSGQKAAAAVSVGGSGAKGGTSQLVTVNNIGTIDTTGDKANGILAQSIGGGGGTGGFAISGEMVVDGAGGAAVSVGGNGGTGQDGGRVIVNSNIGTTLANNNATIHTVGGDSNGIFAQSVGGGGGDGGFSGAVSVTGQNAKAAIGVSVGGSGAGSGDGKTVNVTSVDNILTGGNGANGILAQSVGGGGGNGGFSFAATIKGSLGKNPSKNGAVSVSLGGGAGSGGDAEKVTVDSTGIIQTGGNKAFGVLAQSVGGGGGTGGLSVAAALNLGEGGNQITAAVGGEGGGGGTGGEVLLTRHGSTITTGDQSIGLFAQSVGGSGGDGGMAISGVIAGTDAKTLSASVGGFGGAGTNASKVTVDNTGAISTYGVESHAIQAQSIGGGGGNGGMAVSAVIGSLGTGTNFNAGVTVGGFGGDAGFAGDVFVTNHGLLQTGLLKAGQTTTNGDGAYGIFAQSVGGGGGSGGNAITGVLGLKGNNAGTQVNVSVAVGGSAGNGNTGGNVTIRQYGGIETNGMGAFGILAQSIGGGGGTGGRANSISLQLGAKCTLPKVCEPAGGKPNWNLQATVGGAGGTGNDAMTVDVANYDFITTHGDKSSGIVAQSIGGGGGIGGDAYVGTGGLLAIPYVPVDPTLLLKPLGTSSLTRSGTVAIGGNGAGGGNGGSVIVANEGVITTHGTKSDGIHAQSIGGGGGDGGDGEAGALGTVGIGGQGKAAGNGGSVTVTNGKADLSQAGAAIIQTFGTSPTPPAEGAPSADPEQGYSAGIFAQSVGGGGGTGGGAGGLLSLGGSGKAGGTGGHVTVNNYGGILTHADDSVGIFAQSIGGGGGAGGSLGISAIAVGGSGGASGSGGQVDVVNNAMIETHGIDSYAIQAQSVGGGGGSGGGKNGGITGSIPALISIGGAGGSSGIGGIVNVTNNNSLHSYGAGADGINAQSIGGGGGSGGRAIGFIAVGGKGGDVGNGTIAGSNGGGGAVTVNNNANGTITVEGIGAHGIFAQSVGAGGGSGGGAFGVSIVPVAIGVGGGGGSSGDGGVVTVNNHGDITTVSASSVAIFAESIGGGGGTGAMSVAASPAPGAFTFGIGGDGGANGKGGNVNVTNFSDGIIHTKGFGSTGIMAQSVGGGGGAGGASYSVSGGPPGLAIALGGKGAAGGDGGIVTVINNGAMQLDGDNSVAIFAQSVGGGGGSGGTAIAAAIGVPVFIGGDTGATGKGGDVTVTNTGQIRLTGNGSVGIFAQSVGGGGGVVTAGTDGVVQAVAGGSGNGGVVTINSNVAMLITGDNSVGVFGQSIGGGGGVGGFSGNYLGLDQVQSTSSKMAMAPQGFMGSAGGGGTGGAITFTQTADLAVIGKNSFALMEQSAGGTGNISDNGDINVTIAKDVTITGGLGAGGGIGYKDGKDNVLTNNGIVRSVLLIDGYAMRGGVGNETFDNMYLTVGSMDLGAGLNIFNNKTNAVYLMGDTVYLDLAGQFNNDGFAAPGGLDRVTTTDVTGNWSQSLGGVYLLDLDLDPDADRINVSGTADVNGLVSINIMNPGAAKPGNQDYIILEAQGGVTDNGLKLDTIPSAVAQYALKYPNPEDIVLNVDINFARTGLTENETAVGATINAIQTDLTSPNFTRIANAIFYIPTLDQLGAVYDAISGEGISGFQQPEFDANGTFLAQMSRQADAWRMGIATDPMSQSLKAPEAAYAEPPGKTNPFDALAKAPNEQRWSYWATAGGNSGAVTGDPVVGSAALDYKSGNFAVGLDSQGDPDVLMGFALGGVAGSFAVPDRETSGNIIGGHAGAYGARKWGQFYINGSLAMDLYSNTTDRFTSVPGAPNPLNPVPAITSEHWTGDFMSAGFGTSLEAGWRQPFGAGAITPFAGLQFQALAMQAFSEKSTSDGALGLDFDSRTVISLPLSLGLQLDTTMAIGDSKTLQAWGRAAWLHEFKPDRSVEHGFQAAPGYAFVVQGAGAAQDAVTVNAGVKLNWSANTSVFATFDGKFADRVQTYGGNVGFRVNW</sequence>
<name>A0ABX6MT50_9HYPH</name>
<gene>
    <name evidence="2" type="ORF">R7A2020_17255</name>
</gene>
<dbReference type="SUPFAM" id="SSF103515">
    <property type="entry name" value="Autotransporter"/>
    <property type="match status" value="1"/>
</dbReference>
<dbReference type="InterPro" id="IPR036709">
    <property type="entry name" value="Autotransporte_beta_dom_sf"/>
</dbReference>
<evidence type="ECO:0000313" key="3">
    <source>
        <dbReference type="Proteomes" id="UP000500892"/>
    </source>
</evidence>
<evidence type="ECO:0000313" key="2">
    <source>
        <dbReference type="EMBL" id="QJF02550.1"/>
    </source>
</evidence>